<comment type="caution">
    <text evidence="2">The sequence shown here is derived from an EMBL/GenBank/DDBJ whole genome shotgun (WGS) entry which is preliminary data.</text>
</comment>
<feature type="coiled-coil region" evidence="1">
    <location>
        <begin position="35"/>
        <end position="98"/>
    </location>
</feature>
<dbReference type="EMBL" id="SHMR01000001">
    <property type="protein sequence ID" value="RZH68760.1"/>
    <property type="molecule type" value="Genomic_DNA"/>
</dbReference>
<evidence type="ECO:0008006" key="4">
    <source>
        <dbReference type="Google" id="ProtNLM"/>
    </source>
</evidence>
<dbReference type="RefSeq" id="WP_130169721.1">
    <property type="nucleotide sequence ID" value="NZ_SHMR01000001.1"/>
</dbReference>
<name>A0A482Y1K5_9EURY</name>
<evidence type="ECO:0000313" key="3">
    <source>
        <dbReference type="Proteomes" id="UP000292704"/>
    </source>
</evidence>
<accession>A0A482Y1K5</accession>
<evidence type="ECO:0000256" key="1">
    <source>
        <dbReference type="SAM" id="Coils"/>
    </source>
</evidence>
<proteinExistence type="predicted"/>
<dbReference type="OrthoDB" id="351035at2157"/>
<organism evidence="2 3">
    <name type="scientific">Natrinema altunense</name>
    <dbReference type="NCBI Taxonomy" id="222984"/>
    <lineage>
        <taxon>Archaea</taxon>
        <taxon>Methanobacteriati</taxon>
        <taxon>Methanobacteriota</taxon>
        <taxon>Stenosarchaea group</taxon>
        <taxon>Halobacteria</taxon>
        <taxon>Halobacteriales</taxon>
        <taxon>Natrialbaceae</taxon>
        <taxon>Natrinema</taxon>
    </lineage>
</organism>
<gene>
    <name evidence="2" type="ORF">ELS17_04670</name>
</gene>
<evidence type="ECO:0000313" key="2">
    <source>
        <dbReference type="EMBL" id="RZH68760.1"/>
    </source>
</evidence>
<keyword evidence="1" id="KW-0175">Coiled coil</keyword>
<reference evidence="2 3" key="1">
    <citation type="submission" date="2019-02" db="EMBL/GenBank/DDBJ databases">
        <title>Genome analysis provides insights into bioremediation potentialities and Haloocin production by Natrinema altunense strain 4.1R isolated from Chott Douz in Tunisian desert.</title>
        <authorList>
            <person name="Najjari A."/>
            <person name="Youssef N."/>
            <person name="Ben Dhia O."/>
            <person name="Ferjani R."/>
            <person name="El Hidri D."/>
            <person name="Ouzari H.I."/>
            <person name="Cherif A."/>
        </authorList>
    </citation>
    <scope>NUCLEOTIDE SEQUENCE [LARGE SCALE GENOMIC DNA]</scope>
    <source>
        <strain evidence="2 3">4.1R</strain>
    </source>
</reference>
<dbReference type="Gene3D" id="1.10.287.1490">
    <property type="match status" value="1"/>
</dbReference>
<sequence length="206" mass="22596">MASAQTLGRHHGPTGDRFDGLSTDLETIAAICAAVPEINADLRELSEQVNALVDRVDEQDSDSADELQSDVESLGEVLGQLTENVTDLEETVDEEIATIKSRQDDLEARLTTIEACFSDNLLEKQEAHTEAQEDEMPFARGDEREMVIEEVMGQPNPTLRGVIEKVQTFVDIDEPLDYREGEVIDIVITDLNGTAAHAVPADEFGV</sequence>
<dbReference type="AlphaFoldDB" id="A0A482Y1K5"/>
<protein>
    <recommendedName>
        <fullName evidence="4">TRAM domain-containing protein</fullName>
    </recommendedName>
</protein>
<dbReference type="Proteomes" id="UP000292704">
    <property type="component" value="Unassembled WGS sequence"/>
</dbReference>